<name>A0A2N5TB04_9BASI</name>
<dbReference type="Proteomes" id="UP000235392">
    <property type="component" value="Unassembled WGS sequence"/>
</dbReference>
<dbReference type="AlphaFoldDB" id="A0A2N5TB04"/>
<reference evidence="2 3" key="1">
    <citation type="submission" date="2017-11" db="EMBL/GenBank/DDBJ databases">
        <title>De novo assembly and phasing of dikaryotic genomes from two isolates of Puccinia coronata f. sp. avenae, the causal agent of oat crown rust.</title>
        <authorList>
            <person name="Miller M.E."/>
            <person name="Zhang Y."/>
            <person name="Omidvar V."/>
            <person name="Sperschneider J."/>
            <person name="Schwessinger B."/>
            <person name="Raley C."/>
            <person name="Palmer J.M."/>
            <person name="Garnica D."/>
            <person name="Upadhyaya N."/>
            <person name="Rathjen J."/>
            <person name="Taylor J.M."/>
            <person name="Park R.F."/>
            <person name="Dodds P.N."/>
            <person name="Hirsch C.D."/>
            <person name="Kianian S.F."/>
            <person name="Figueroa M."/>
        </authorList>
    </citation>
    <scope>NUCLEOTIDE SEQUENCE [LARGE SCALE GENOMIC DNA]</scope>
    <source>
        <strain evidence="2">12SD80</strain>
    </source>
</reference>
<accession>A0A2N5TB04</accession>
<proteinExistence type="predicted"/>
<gene>
    <name evidence="2" type="ORF">PCASD_12214</name>
</gene>
<evidence type="ECO:0000256" key="1">
    <source>
        <dbReference type="SAM" id="SignalP"/>
    </source>
</evidence>
<feature type="chain" id="PRO_5014853139" evidence="1">
    <location>
        <begin position="19"/>
        <end position="433"/>
    </location>
</feature>
<evidence type="ECO:0000313" key="2">
    <source>
        <dbReference type="EMBL" id="PLW22608.1"/>
    </source>
</evidence>
<comment type="caution">
    <text evidence="2">The sequence shown here is derived from an EMBL/GenBank/DDBJ whole genome shotgun (WGS) entry which is preliminary data.</text>
</comment>
<sequence>MGLTFLFLLIAHIHLHLSLPTPEVGILSSIADVSRLGQDAIKACRLIPSPSPRLETSFSHRATSLIAAVRPIHQTITSGPRGTPREENCAINRPQSFYAISKLFFQEYIGWPTGIFSKYARNTLMKSISVKGDDGALLAEYMAERQAKMENNLINKLYESLFAEQAGLADVKYNKESDHLIRFPNKEYNTSVLFRYFKQKLGEQELERRRSVLLLQAKQRTLQEEWSNQVTKLAQRFGYDAEKLKEYSKVLRMGDYFPGFVNQPGMGKNLGRLQALKEKRPHLHDAFKSALGDDEYERRVKVMTVMDYVKSPDITDRTVSDWLEQGLAVPQMCQIIDCTRYDTLLHGTRPWRQNPAEYELVWPLFEHLKMQETLEEKKIIQFLSVEDELKYEALKREIPKKHDIIQTPVDEPAKKSWWTKILDLLKRLLSRTT</sequence>
<protein>
    <submittedName>
        <fullName evidence="2">Uncharacterized protein</fullName>
    </submittedName>
</protein>
<feature type="signal peptide" evidence="1">
    <location>
        <begin position="1"/>
        <end position="18"/>
    </location>
</feature>
<evidence type="ECO:0000313" key="3">
    <source>
        <dbReference type="Proteomes" id="UP000235392"/>
    </source>
</evidence>
<organism evidence="2 3">
    <name type="scientific">Puccinia coronata f. sp. avenae</name>
    <dbReference type="NCBI Taxonomy" id="200324"/>
    <lineage>
        <taxon>Eukaryota</taxon>
        <taxon>Fungi</taxon>
        <taxon>Dikarya</taxon>
        <taxon>Basidiomycota</taxon>
        <taxon>Pucciniomycotina</taxon>
        <taxon>Pucciniomycetes</taxon>
        <taxon>Pucciniales</taxon>
        <taxon>Pucciniaceae</taxon>
        <taxon>Puccinia</taxon>
    </lineage>
</organism>
<keyword evidence="1" id="KW-0732">Signal</keyword>
<dbReference type="EMBL" id="PGCI01000658">
    <property type="protein sequence ID" value="PLW22608.1"/>
    <property type="molecule type" value="Genomic_DNA"/>
</dbReference>